<dbReference type="AlphaFoldDB" id="A0A366Y4S7"/>
<evidence type="ECO:0000313" key="2">
    <source>
        <dbReference type="Proteomes" id="UP000253314"/>
    </source>
</evidence>
<proteinExistence type="predicted"/>
<protein>
    <submittedName>
        <fullName evidence="1">DUF3891 domain-containing protein</fullName>
    </submittedName>
</protein>
<sequence>MQKGIEKHIMHLKEGKITMIIRELNTHYIFIQQHHHGLLSGEMAFHWGKENFLDPLYKLVLAAAFHDMSWIKADHHLLWNNAIDKPYDFVNYPLNKRIELYTKGINEAETFNQYLALLTSMHYTSFFKSSENEIVSSFLEQEHNRQIKLKRLHYEHNSDLLIALKHLKMWDDLSLYACLNEPGTEKSKEHTWFKNGINGVDKYGNHITIECEWKNERTISLKPFPFKNTWKTNIPYSLCRKSLGQDDPDKYSLSYFNVTFVPDL</sequence>
<organism evidence="1 2">
    <name type="scientific">Bacillus taeanensis</name>
    <dbReference type="NCBI Taxonomy" id="273032"/>
    <lineage>
        <taxon>Bacteria</taxon>
        <taxon>Bacillati</taxon>
        <taxon>Bacillota</taxon>
        <taxon>Bacilli</taxon>
        <taxon>Bacillales</taxon>
        <taxon>Bacillaceae</taxon>
        <taxon>Bacillus</taxon>
    </lineage>
</organism>
<accession>A0A366Y4S7</accession>
<dbReference type="Pfam" id="PF13030">
    <property type="entry name" value="DUF3891"/>
    <property type="match status" value="1"/>
</dbReference>
<evidence type="ECO:0000313" key="1">
    <source>
        <dbReference type="EMBL" id="RBW71423.1"/>
    </source>
</evidence>
<gene>
    <name evidence="1" type="ORF">DS031_01355</name>
</gene>
<dbReference type="InterPro" id="IPR024992">
    <property type="entry name" value="DUF3891"/>
</dbReference>
<keyword evidence="2" id="KW-1185">Reference proteome</keyword>
<comment type="caution">
    <text evidence="1">The sequence shown here is derived from an EMBL/GenBank/DDBJ whole genome shotgun (WGS) entry which is preliminary data.</text>
</comment>
<dbReference type="EMBL" id="QOCW01000001">
    <property type="protein sequence ID" value="RBW71423.1"/>
    <property type="molecule type" value="Genomic_DNA"/>
</dbReference>
<dbReference type="Proteomes" id="UP000253314">
    <property type="component" value="Unassembled WGS sequence"/>
</dbReference>
<reference evidence="1 2" key="1">
    <citation type="submission" date="2018-07" db="EMBL/GenBank/DDBJ databases">
        <title>Lottiidibacillus patelloidae gen. nov., sp. nov., isolated from the intestinal tract of a marine limpet and the reclassification of B. taeanensis BH030017T, B. algicola KMM 3737T and B. hwajinpoensis SW-72T as genus Lottiidibacillus.</title>
        <authorList>
            <person name="Liu R."/>
            <person name="Huang Z."/>
        </authorList>
    </citation>
    <scope>NUCLEOTIDE SEQUENCE [LARGE SCALE GENOMIC DNA]</scope>
    <source>
        <strain evidence="1 2">BH030017</strain>
    </source>
</reference>
<name>A0A366Y4S7_9BACI</name>
<dbReference type="OrthoDB" id="190426at2"/>